<dbReference type="Proteomes" id="UP000315010">
    <property type="component" value="Unassembled WGS sequence"/>
</dbReference>
<name>A0A5C5YWA5_9BACT</name>
<dbReference type="SUPFAM" id="SSF49899">
    <property type="entry name" value="Concanavalin A-like lectins/glucanases"/>
    <property type="match status" value="1"/>
</dbReference>
<evidence type="ECO:0000313" key="6">
    <source>
        <dbReference type="Proteomes" id="UP000315010"/>
    </source>
</evidence>
<feature type="signal peptide" evidence="3">
    <location>
        <begin position="1"/>
        <end position="21"/>
    </location>
</feature>
<sequence length="444" mass="49869" precursor="true">MFIKTSFAFLLVLSVCNLLHADPPVPPVGKRWVLNPDFSDEFNGTQLDSTKWLDHHPTWKGRVPGLFLPSQVSVKDGCLQIEGKKLEKDIVIDKGNGKKDVFTIAGGAVVSKQAAYRGYYECRLKAAKTTMSTTFWFSGGGGEGPHGCDSYGLEWDIQECIGRNGDFDGSYFANGMHSNSHYWYTDCDGEKFDHRAEQVKFEDPELASEDFHVYGGWWRDETKASYYYDNGEPKHQIFYNEISEKPFDRPLYMRLVSETYPFPWIELPSDEELADPTKNIAYYDWVRGYKLVDVEDPNHIDMDTKRGTQEGGVRGTVSEDKAPVKPRSVVKVFDEKITFNTDDCELSASGTLKIAFTYKANEEREDVLELHDSNGGIVADATIAAYAGYANRVFDFAIGKDVASKSGLKLTGSIRPINSDRSDHLSTDSLDVDRASPSDPRPQK</sequence>
<dbReference type="PROSITE" id="PS51762">
    <property type="entry name" value="GH16_2"/>
    <property type="match status" value="1"/>
</dbReference>
<feature type="region of interest" description="Disordered" evidence="2">
    <location>
        <begin position="300"/>
        <end position="320"/>
    </location>
</feature>
<dbReference type="GO" id="GO:0005975">
    <property type="term" value="P:carbohydrate metabolic process"/>
    <property type="evidence" value="ECO:0007669"/>
    <property type="project" value="InterPro"/>
</dbReference>
<gene>
    <name evidence="5" type="ORF">CA13_02600</name>
</gene>
<feature type="compositionally biased region" description="Basic and acidic residues" evidence="2">
    <location>
        <begin position="418"/>
        <end position="444"/>
    </location>
</feature>
<feature type="chain" id="PRO_5022962215" evidence="3">
    <location>
        <begin position="22"/>
        <end position="444"/>
    </location>
</feature>
<evidence type="ECO:0000256" key="3">
    <source>
        <dbReference type="SAM" id="SignalP"/>
    </source>
</evidence>
<dbReference type="EC" id="3.2.1.178" evidence="5"/>
<reference evidence="5 6" key="1">
    <citation type="submission" date="2019-02" db="EMBL/GenBank/DDBJ databases">
        <title>Deep-cultivation of Planctomycetes and their phenomic and genomic characterization uncovers novel biology.</title>
        <authorList>
            <person name="Wiegand S."/>
            <person name="Jogler M."/>
            <person name="Boedeker C."/>
            <person name="Pinto D."/>
            <person name="Vollmers J."/>
            <person name="Rivas-Marin E."/>
            <person name="Kohn T."/>
            <person name="Peeters S.H."/>
            <person name="Heuer A."/>
            <person name="Rast P."/>
            <person name="Oberbeckmann S."/>
            <person name="Bunk B."/>
            <person name="Jeske O."/>
            <person name="Meyerdierks A."/>
            <person name="Storesund J.E."/>
            <person name="Kallscheuer N."/>
            <person name="Luecker S."/>
            <person name="Lage O.M."/>
            <person name="Pohl T."/>
            <person name="Merkel B.J."/>
            <person name="Hornburger P."/>
            <person name="Mueller R.-W."/>
            <person name="Bruemmer F."/>
            <person name="Labrenz M."/>
            <person name="Spormann A.M."/>
            <person name="Op Den Camp H."/>
            <person name="Overmann J."/>
            <person name="Amann R."/>
            <person name="Jetten M.S.M."/>
            <person name="Mascher T."/>
            <person name="Medema M.H."/>
            <person name="Devos D.P."/>
            <person name="Kaster A.-K."/>
            <person name="Ovreas L."/>
            <person name="Rohde M."/>
            <person name="Galperin M.Y."/>
            <person name="Jogler C."/>
        </authorList>
    </citation>
    <scope>NUCLEOTIDE SEQUENCE [LARGE SCALE GENOMIC DNA]</scope>
    <source>
        <strain evidence="5 6">CA13</strain>
    </source>
</reference>
<dbReference type="EMBL" id="SJPJ01000001">
    <property type="protein sequence ID" value="TWT78863.1"/>
    <property type="molecule type" value="Genomic_DNA"/>
</dbReference>
<keyword evidence="5" id="KW-0378">Hydrolase</keyword>
<comment type="similarity">
    <text evidence="1">Belongs to the glycosyl hydrolase 16 family.</text>
</comment>
<dbReference type="Gene3D" id="2.60.120.200">
    <property type="match status" value="1"/>
</dbReference>
<dbReference type="InterPro" id="IPR013320">
    <property type="entry name" value="ConA-like_dom_sf"/>
</dbReference>
<evidence type="ECO:0000259" key="4">
    <source>
        <dbReference type="PROSITE" id="PS51762"/>
    </source>
</evidence>
<feature type="domain" description="GH16" evidence="4">
    <location>
        <begin position="18"/>
        <end position="294"/>
    </location>
</feature>
<evidence type="ECO:0000256" key="2">
    <source>
        <dbReference type="SAM" id="MobiDB-lite"/>
    </source>
</evidence>
<feature type="region of interest" description="Disordered" evidence="2">
    <location>
        <begin position="413"/>
        <end position="444"/>
    </location>
</feature>
<dbReference type="GO" id="GO:0004553">
    <property type="term" value="F:hydrolase activity, hydrolyzing O-glycosyl compounds"/>
    <property type="evidence" value="ECO:0007669"/>
    <property type="project" value="InterPro"/>
</dbReference>
<keyword evidence="3" id="KW-0732">Signal</keyword>
<protein>
    <submittedName>
        <fullName evidence="5">Beta-porphyranase B</fullName>
        <ecNumber evidence="5">3.2.1.178</ecNumber>
    </submittedName>
</protein>
<evidence type="ECO:0000256" key="1">
    <source>
        <dbReference type="ARBA" id="ARBA00006865"/>
    </source>
</evidence>
<proteinExistence type="inferred from homology"/>
<organism evidence="5 6">
    <name type="scientific">Novipirellula herctigrandis</name>
    <dbReference type="NCBI Taxonomy" id="2527986"/>
    <lineage>
        <taxon>Bacteria</taxon>
        <taxon>Pseudomonadati</taxon>
        <taxon>Planctomycetota</taxon>
        <taxon>Planctomycetia</taxon>
        <taxon>Pirellulales</taxon>
        <taxon>Pirellulaceae</taxon>
        <taxon>Novipirellula</taxon>
    </lineage>
</organism>
<keyword evidence="5" id="KW-0326">Glycosidase</keyword>
<dbReference type="InterPro" id="IPR000757">
    <property type="entry name" value="Beta-glucanase-like"/>
</dbReference>
<keyword evidence="6" id="KW-1185">Reference proteome</keyword>
<evidence type="ECO:0000313" key="5">
    <source>
        <dbReference type="EMBL" id="TWT78863.1"/>
    </source>
</evidence>
<comment type="caution">
    <text evidence="5">The sequence shown here is derived from an EMBL/GenBank/DDBJ whole genome shotgun (WGS) entry which is preliminary data.</text>
</comment>
<accession>A0A5C5YWA5</accession>
<dbReference type="AlphaFoldDB" id="A0A5C5YWA5"/>